<dbReference type="EMBL" id="JAGGKT010000010">
    <property type="protein sequence ID" value="MBP1933288.1"/>
    <property type="molecule type" value="Genomic_DNA"/>
</dbReference>
<proteinExistence type="predicted"/>
<keyword evidence="2" id="KW-1185">Reference proteome</keyword>
<gene>
    <name evidence="1" type="ORF">J2Z37_003301</name>
</gene>
<evidence type="ECO:0000313" key="2">
    <source>
        <dbReference type="Proteomes" id="UP001519343"/>
    </source>
</evidence>
<sequence>MLAPKNIVHWPDLSFVKFCEETFGINRGIYNTIDLWFFNKGVKEIVKRRNILLGFLKYLSEPNNSNEKNQKIKIGKKGLSFRLIDYWIEQENS</sequence>
<organism evidence="1 2">
    <name type="scientific">Ammoniphilus resinae</name>
    <dbReference type="NCBI Taxonomy" id="861532"/>
    <lineage>
        <taxon>Bacteria</taxon>
        <taxon>Bacillati</taxon>
        <taxon>Bacillota</taxon>
        <taxon>Bacilli</taxon>
        <taxon>Bacillales</taxon>
        <taxon>Paenibacillaceae</taxon>
        <taxon>Aneurinibacillus group</taxon>
        <taxon>Ammoniphilus</taxon>
    </lineage>
</organism>
<evidence type="ECO:0000313" key="1">
    <source>
        <dbReference type="EMBL" id="MBP1933288.1"/>
    </source>
</evidence>
<name>A0ABS4GSM8_9BACL</name>
<protein>
    <submittedName>
        <fullName evidence="1">Uncharacterized protein</fullName>
    </submittedName>
</protein>
<comment type="caution">
    <text evidence="1">The sequence shown here is derived from an EMBL/GenBank/DDBJ whole genome shotgun (WGS) entry which is preliminary data.</text>
</comment>
<reference evidence="1 2" key="1">
    <citation type="submission" date="2021-03" db="EMBL/GenBank/DDBJ databases">
        <title>Genomic Encyclopedia of Type Strains, Phase IV (KMG-IV): sequencing the most valuable type-strain genomes for metagenomic binning, comparative biology and taxonomic classification.</title>
        <authorList>
            <person name="Goeker M."/>
        </authorList>
    </citation>
    <scope>NUCLEOTIDE SEQUENCE [LARGE SCALE GENOMIC DNA]</scope>
    <source>
        <strain evidence="1 2">DSM 24738</strain>
    </source>
</reference>
<accession>A0ABS4GSM8</accession>
<dbReference type="RefSeq" id="WP_245203859.1">
    <property type="nucleotide sequence ID" value="NZ_JAGGKT010000010.1"/>
</dbReference>
<dbReference type="Proteomes" id="UP001519343">
    <property type="component" value="Unassembled WGS sequence"/>
</dbReference>